<evidence type="ECO:0000256" key="8">
    <source>
        <dbReference type="RuleBase" id="RU000461"/>
    </source>
</evidence>
<evidence type="ECO:0000256" key="7">
    <source>
        <dbReference type="PIRSR" id="PIRSR602401-1"/>
    </source>
</evidence>
<dbReference type="CDD" id="cd11065">
    <property type="entry name" value="CYP64-like"/>
    <property type="match status" value="1"/>
</dbReference>
<dbReference type="InterPro" id="IPR017972">
    <property type="entry name" value="Cyt_P450_CS"/>
</dbReference>
<dbReference type="GO" id="GO:0004497">
    <property type="term" value="F:monooxygenase activity"/>
    <property type="evidence" value="ECO:0007669"/>
    <property type="project" value="UniProtKB-KW"/>
</dbReference>
<keyword evidence="6 8" id="KW-0503">Monooxygenase</keyword>
<comment type="caution">
    <text evidence="10">The sequence shown here is derived from an EMBL/GenBank/DDBJ whole genome shotgun (WGS) entry which is preliminary data.</text>
</comment>
<dbReference type="GO" id="GO:0005506">
    <property type="term" value="F:iron ion binding"/>
    <property type="evidence" value="ECO:0007669"/>
    <property type="project" value="InterPro"/>
</dbReference>
<dbReference type="GO" id="GO:0016705">
    <property type="term" value="F:oxidoreductase activity, acting on paired donors, with incorporation or reduction of molecular oxygen"/>
    <property type="evidence" value="ECO:0007669"/>
    <property type="project" value="InterPro"/>
</dbReference>
<evidence type="ECO:0000256" key="9">
    <source>
        <dbReference type="SAM" id="Phobius"/>
    </source>
</evidence>
<evidence type="ECO:0008006" key="12">
    <source>
        <dbReference type="Google" id="ProtNLM"/>
    </source>
</evidence>
<keyword evidence="3 7" id="KW-0479">Metal-binding</keyword>
<dbReference type="PRINTS" id="PR00385">
    <property type="entry name" value="P450"/>
</dbReference>
<feature type="binding site" description="axial binding residue" evidence="7">
    <location>
        <position position="465"/>
    </location>
    <ligand>
        <name>heme</name>
        <dbReference type="ChEBI" id="CHEBI:30413"/>
    </ligand>
    <ligandPart>
        <name>Fe</name>
        <dbReference type="ChEBI" id="CHEBI:18248"/>
    </ligandPart>
</feature>
<evidence type="ECO:0000313" key="10">
    <source>
        <dbReference type="EMBL" id="KAJ5732497.1"/>
    </source>
</evidence>
<evidence type="ECO:0000256" key="3">
    <source>
        <dbReference type="ARBA" id="ARBA00022723"/>
    </source>
</evidence>
<organism evidence="10 11">
    <name type="scientific">Penicillium malachiteum</name>
    <dbReference type="NCBI Taxonomy" id="1324776"/>
    <lineage>
        <taxon>Eukaryota</taxon>
        <taxon>Fungi</taxon>
        <taxon>Dikarya</taxon>
        <taxon>Ascomycota</taxon>
        <taxon>Pezizomycotina</taxon>
        <taxon>Eurotiomycetes</taxon>
        <taxon>Eurotiomycetidae</taxon>
        <taxon>Eurotiales</taxon>
        <taxon>Aspergillaceae</taxon>
        <taxon>Penicillium</taxon>
    </lineage>
</organism>
<reference evidence="10" key="1">
    <citation type="journal article" date="2023" name="IMA Fungus">
        <title>Comparative genomic study of the Penicillium genus elucidates a diverse pangenome and 15 lateral gene transfer events.</title>
        <authorList>
            <person name="Petersen C."/>
            <person name="Sorensen T."/>
            <person name="Nielsen M.R."/>
            <person name="Sondergaard T.E."/>
            <person name="Sorensen J.L."/>
            <person name="Fitzpatrick D.A."/>
            <person name="Frisvad J.C."/>
            <person name="Nielsen K.L."/>
        </authorList>
    </citation>
    <scope>NUCLEOTIDE SEQUENCE</scope>
    <source>
        <strain evidence="10">IBT 17514</strain>
    </source>
</reference>
<protein>
    <recommendedName>
        <fullName evidence="12">Cytochrome P450</fullName>
    </recommendedName>
</protein>
<comment type="similarity">
    <text evidence="2 8">Belongs to the cytochrome P450 family.</text>
</comment>
<name>A0AAD6HQP4_9EURO</name>
<dbReference type="InterPro" id="IPR001128">
    <property type="entry name" value="Cyt_P450"/>
</dbReference>
<gene>
    <name evidence="10" type="ORF">N7493_003978</name>
</gene>
<dbReference type="Pfam" id="PF00067">
    <property type="entry name" value="p450"/>
    <property type="match status" value="1"/>
</dbReference>
<keyword evidence="11" id="KW-1185">Reference proteome</keyword>
<evidence type="ECO:0000256" key="2">
    <source>
        <dbReference type="ARBA" id="ARBA00010617"/>
    </source>
</evidence>
<dbReference type="InterPro" id="IPR036396">
    <property type="entry name" value="Cyt_P450_sf"/>
</dbReference>
<evidence type="ECO:0000256" key="1">
    <source>
        <dbReference type="ARBA" id="ARBA00001971"/>
    </source>
</evidence>
<sequence>MTLYFTMSGPFYFMALLSSLIALFLLKYAIKSRRPQNFPPGPRGLPIIGNIHQLPLRKGFLVYGLLLSNELKLFEKSILGPLNAVVLNSYHHVKELFDKRGAIYSSRPENYAAQQIICPNNIHILLAEYGPEWRALRKAVQGLLNINADTALHPIQVSEATQTMCQLLEDPENYDNHIRRYATAVILASVFGQRGEKFESPNVQALYHAQERFTGILEPGSTPPIDAFPFLRSLPEFMSPWKKEAKEIRVEQIALYYGLLNETKARSSQKSLSPCFMEKLLESQEKDGFTDEHLAYLGGVLMEGGSDTTSSTLLAFVLAMASHPHVLRKAQEELDRVCGNTRSPGFYDLPKLEYMRACMNEVHLNQCLINLDVDLEQTLRWRPMAPVGIPHMLTQDDTYEGYFIPKGTIMFMNTWAIHMDEDEYDQPEEFMPERFINNKFGCKEGRNLDDQRRVTYGFGAGRRSCAGQRMAENSLMINMSKMVWLFNVLPLGSEPLDVSIGSFDDGILVAPKKFPVRFVPRSDVHVQVIRDELEEAKELFARYK</sequence>
<feature type="transmembrane region" description="Helical" evidence="9">
    <location>
        <begin position="12"/>
        <end position="30"/>
    </location>
</feature>
<evidence type="ECO:0000256" key="6">
    <source>
        <dbReference type="ARBA" id="ARBA00023033"/>
    </source>
</evidence>
<dbReference type="GO" id="GO:0043386">
    <property type="term" value="P:mycotoxin biosynthetic process"/>
    <property type="evidence" value="ECO:0007669"/>
    <property type="project" value="UniProtKB-ARBA"/>
</dbReference>
<dbReference type="GO" id="GO:0020037">
    <property type="term" value="F:heme binding"/>
    <property type="evidence" value="ECO:0007669"/>
    <property type="project" value="InterPro"/>
</dbReference>
<keyword evidence="9" id="KW-0812">Transmembrane</keyword>
<dbReference type="InterPro" id="IPR002401">
    <property type="entry name" value="Cyt_P450_E_grp-I"/>
</dbReference>
<keyword evidence="9" id="KW-1133">Transmembrane helix</keyword>
<accession>A0AAD6HQP4</accession>
<dbReference type="PRINTS" id="PR00463">
    <property type="entry name" value="EP450I"/>
</dbReference>
<evidence type="ECO:0000313" key="11">
    <source>
        <dbReference type="Proteomes" id="UP001215712"/>
    </source>
</evidence>
<keyword evidence="4 8" id="KW-0560">Oxidoreductase</keyword>
<comment type="cofactor">
    <cofactor evidence="1 7">
        <name>heme</name>
        <dbReference type="ChEBI" id="CHEBI:30413"/>
    </cofactor>
</comment>
<dbReference type="Gene3D" id="1.10.630.10">
    <property type="entry name" value="Cytochrome P450"/>
    <property type="match status" value="1"/>
</dbReference>
<keyword evidence="5 7" id="KW-0408">Iron</keyword>
<dbReference type="SUPFAM" id="SSF48264">
    <property type="entry name" value="Cytochrome P450"/>
    <property type="match status" value="1"/>
</dbReference>
<dbReference type="EMBL" id="JAQJAN010000004">
    <property type="protein sequence ID" value="KAJ5732497.1"/>
    <property type="molecule type" value="Genomic_DNA"/>
</dbReference>
<dbReference type="AlphaFoldDB" id="A0AAD6HQP4"/>
<evidence type="ECO:0000256" key="5">
    <source>
        <dbReference type="ARBA" id="ARBA00023004"/>
    </source>
</evidence>
<dbReference type="Proteomes" id="UP001215712">
    <property type="component" value="Unassembled WGS sequence"/>
</dbReference>
<keyword evidence="9" id="KW-0472">Membrane</keyword>
<dbReference type="PANTHER" id="PTHR46300:SF2">
    <property type="entry name" value="CYTOCHROME P450 MONOOXYGENASE ALNH-RELATED"/>
    <property type="match status" value="1"/>
</dbReference>
<proteinExistence type="inferred from homology"/>
<evidence type="ECO:0000256" key="4">
    <source>
        <dbReference type="ARBA" id="ARBA00023002"/>
    </source>
</evidence>
<dbReference type="PANTHER" id="PTHR46300">
    <property type="entry name" value="P450, PUTATIVE (EUROFUNG)-RELATED-RELATED"/>
    <property type="match status" value="1"/>
</dbReference>
<reference evidence="10" key="2">
    <citation type="submission" date="2023-01" db="EMBL/GenBank/DDBJ databases">
        <authorList>
            <person name="Petersen C."/>
        </authorList>
    </citation>
    <scope>NUCLEOTIDE SEQUENCE</scope>
    <source>
        <strain evidence="10">IBT 17514</strain>
    </source>
</reference>
<dbReference type="PROSITE" id="PS00086">
    <property type="entry name" value="CYTOCHROME_P450"/>
    <property type="match status" value="1"/>
</dbReference>
<dbReference type="InterPro" id="IPR050364">
    <property type="entry name" value="Cytochrome_P450_fung"/>
</dbReference>
<keyword evidence="7 8" id="KW-0349">Heme</keyword>